<dbReference type="PANTHER" id="PTHR43712:SF2">
    <property type="entry name" value="O-METHYLTRANSFERASE CICE"/>
    <property type="match status" value="1"/>
</dbReference>
<keyword evidence="1" id="KW-0489">Methyltransferase</keyword>
<evidence type="ECO:0000256" key="5">
    <source>
        <dbReference type="ARBA" id="ARBA00039116"/>
    </source>
</evidence>
<dbReference type="InterPro" id="IPR029063">
    <property type="entry name" value="SAM-dependent_MTases_sf"/>
</dbReference>
<reference evidence="11" key="1">
    <citation type="submission" date="2021-02" db="EMBL/GenBank/DDBJ databases">
        <authorList>
            <person name="Nowell W R."/>
        </authorList>
    </citation>
    <scope>NUCLEOTIDE SEQUENCE</scope>
</reference>
<feature type="non-terminal residue" evidence="11">
    <location>
        <position position="1"/>
    </location>
</feature>
<dbReference type="InterPro" id="IPR009057">
    <property type="entry name" value="Homeodomain-like_sf"/>
</dbReference>
<feature type="domain" description="O-methyltransferase dimerisation" evidence="9">
    <location>
        <begin position="2"/>
        <end position="65"/>
    </location>
</feature>
<dbReference type="EMBL" id="CAJNOL010007288">
    <property type="protein sequence ID" value="CAF1626913.1"/>
    <property type="molecule type" value="Genomic_DNA"/>
</dbReference>
<accession>A0A816CVZ5</accession>
<dbReference type="Proteomes" id="UP000663854">
    <property type="component" value="Unassembled WGS sequence"/>
</dbReference>
<organism evidence="11 12">
    <name type="scientific">Rotaria sordida</name>
    <dbReference type="NCBI Taxonomy" id="392033"/>
    <lineage>
        <taxon>Eukaryota</taxon>
        <taxon>Metazoa</taxon>
        <taxon>Spiralia</taxon>
        <taxon>Gnathifera</taxon>
        <taxon>Rotifera</taxon>
        <taxon>Eurotatoria</taxon>
        <taxon>Bdelloidea</taxon>
        <taxon>Philodinida</taxon>
        <taxon>Philodinidae</taxon>
        <taxon>Rotaria</taxon>
    </lineage>
</organism>
<dbReference type="Proteomes" id="UP000663870">
    <property type="component" value="Unassembled WGS sequence"/>
</dbReference>
<comment type="function">
    <text evidence="4">Catalyzes the transfer of a methyl group onto N-acetylserotonin, producing melatonin (N-acetyl-5-methoxytryptamine).</text>
</comment>
<evidence type="ECO:0000256" key="6">
    <source>
        <dbReference type="ARBA" id="ARBA00040730"/>
    </source>
</evidence>
<protein>
    <recommendedName>
        <fullName evidence="6">Acetylserotonin O-methyltransferase</fullName>
        <ecNumber evidence="5">2.1.1.4</ecNumber>
    </recommendedName>
    <alternativeName>
        <fullName evidence="7">Hydroxyindole O-methyltransferase</fullName>
    </alternativeName>
</protein>
<comment type="caution">
    <text evidence="11">The sequence shown here is derived from an EMBL/GenBank/DDBJ whole genome shotgun (WGS) entry which is preliminary data.</text>
</comment>
<dbReference type="AlphaFoldDB" id="A0A816CVZ5"/>
<evidence type="ECO:0000313" key="10">
    <source>
        <dbReference type="EMBL" id="CAF1409197.1"/>
    </source>
</evidence>
<dbReference type="GO" id="GO:0032259">
    <property type="term" value="P:methylation"/>
    <property type="evidence" value="ECO:0007669"/>
    <property type="project" value="UniProtKB-KW"/>
</dbReference>
<keyword evidence="12" id="KW-1185">Reference proteome</keyword>
<dbReference type="InterPro" id="IPR036388">
    <property type="entry name" value="WH-like_DNA-bd_sf"/>
</dbReference>
<dbReference type="PANTHER" id="PTHR43712">
    <property type="entry name" value="PUTATIVE (AFU_ORTHOLOGUE AFUA_4G14580)-RELATED"/>
    <property type="match status" value="1"/>
</dbReference>
<dbReference type="PROSITE" id="PS51683">
    <property type="entry name" value="SAM_OMT_II"/>
    <property type="match status" value="1"/>
</dbReference>
<dbReference type="Gene3D" id="3.40.50.150">
    <property type="entry name" value="Vaccinia Virus protein VP39"/>
    <property type="match status" value="1"/>
</dbReference>
<evidence type="ECO:0000256" key="7">
    <source>
        <dbReference type="ARBA" id="ARBA00043054"/>
    </source>
</evidence>
<evidence type="ECO:0000313" key="11">
    <source>
        <dbReference type="EMBL" id="CAF1626913.1"/>
    </source>
</evidence>
<dbReference type="Gene3D" id="1.10.10.10">
    <property type="entry name" value="Winged helix-like DNA-binding domain superfamily/Winged helix DNA-binding domain"/>
    <property type="match status" value="1"/>
</dbReference>
<feature type="domain" description="O-methyltransferase C-terminal" evidence="8">
    <location>
        <begin position="99"/>
        <end position="304"/>
    </location>
</feature>
<evidence type="ECO:0000256" key="2">
    <source>
        <dbReference type="ARBA" id="ARBA00022679"/>
    </source>
</evidence>
<proteinExistence type="predicted"/>
<sequence length="621" mass="70813">MLRGYQMTQAIHVAAKLGIADLLADGMPKSTRELATASGAHPAALQRLLRTLTCAQIVTEVQQDHFILTPLRTCLQTTVSYSVHAAALMWGDPFLWKSFGNLEQTIRTGQTAFDTQFGMSFFEYQQKYKPDFCTTYNACMNASSRHVEVTKTYTTGFANAHHVLDVGGGLGGLLHILLKQYPHLRGTLYDLPHVVADAQPFKENNNGRYALISGNIFESVPSGADIYILSHVLMDHDDEKARIILRNCRRAMSGTTTTCLLIVEIMLNNTNASSNQTGHLSDLTMLVLTGGRHRSEKEFQALVERPRKISLQSPSAREEEVTNHLAELLNTIINCHKFTVESEISLDYISDDLTEDEIDQYAVSEDSELDPDFNDTDNDDSDGLLQKFSLDYMKKVIEYYDERNPLTGKRRRSWKGVKRRFKRVTRSSYISRFRAYIEKGGTRTQKWENINNYVYHKFEQARESNLPVHDLDLRRWGLEKAKQELFHEFTASEKWLFNFKIEHNICSRKLTKVIITTKQVTSKEEVQHSADEFVSTIRNLLPKYNHDYVINTDQSRIQIEFYSTRTLSFKGERSTAINVRSKNATTHSFTVQPCVSLSGKLVGPLFLCLKEPAGYLSENVR</sequence>
<dbReference type="InterPro" id="IPR016461">
    <property type="entry name" value="COMT-like"/>
</dbReference>
<dbReference type="Pfam" id="PF08100">
    <property type="entry name" value="Dimerisation"/>
    <property type="match status" value="1"/>
</dbReference>
<name>A0A816CVZ5_9BILA</name>
<evidence type="ECO:0000256" key="1">
    <source>
        <dbReference type="ARBA" id="ARBA00022603"/>
    </source>
</evidence>
<dbReference type="Pfam" id="PF00891">
    <property type="entry name" value="Methyltransf_2"/>
    <property type="match status" value="1"/>
</dbReference>
<evidence type="ECO:0000256" key="3">
    <source>
        <dbReference type="ARBA" id="ARBA00022691"/>
    </source>
</evidence>
<dbReference type="InterPro" id="IPR001077">
    <property type="entry name" value="COMT_C"/>
</dbReference>
<dbReference type="SUPFAM" id="SSF46689">
    <property type="entry name" value="Homeodomain-like"/>
    <property type="match status" value="1"/>
</dbReference>
<keyword evidence="3" id="KW-0949">S-adenosyl-L-methionine</keyword>
<dbReference type="SUPFAM" id="SSF46785">
    <property type="entry name" value="Winged helix' DNA-binding domain"/>
    <property type="match status" value="1"/>
</dbReference>
<evidence type="ECO:0000259" key="9">
    <source>
        <dbReference type="Pfam" id="PF08100"/>
    </source>
</evidence>
<dbReference type="GO" id="GO:0017096">
    <property type="term" value="F:acetylserotonin O-methyltransferase activity"/>
    <property type="evidence" value="ECO:0007669"/>
    <property type="project" value="UniProtKB-EC"/>
</dbReference>
<dbReference type="GO" id="GO:0046983">
    <property type="term" value="F:protein dimerization activity"/>
    <property type="evidence" value="ECO:0007669"/>
    <property type="project" value="InterPro"/>
</dbReference>
<keyword evidence="2" id="KW-0808">Transferase</keyword>
<dbReference type="EC" id="2.1.1.4" evidence="5"/>
<evidence type="ECO:0000313" key="12">
    <source>
        <dbReference type="Proteomes" id="UP000663870"/>
    </source>
</evidence>
<dbReference type="EMBL" id="CAJNOH010005770">
    <property type="protein sequence ID" value="CAF1409197.1"/>
    <property type="molecule type" value="Genomic_DNA"/>
</dbReference>
<evidence type="ECO:0000256" key="4">
    <source>
        <dbReference type="ARBA" id="ARBA00037645"/>
    </source>
</evidence>
<gene>
    <name evidence="11" type="ORF">JXQ802_LOCUS51285</name>
    <name evidence="10" type="ORF">PYM288_LOCUS35062</name>
</gene>
<dbReference type="InterPro" id="IPR036390">
    <property type="entry name" value="WH_DNA-bd_sf"/>
</dbReference>
<dbReference type="SUPFAM" id="SSF53335">
    <property type="entry name" value="S-adenosyl-L-methionine-dependent methyltransferases"/>
    <property type="match status" value="1"/>
</dbReference>
<dbReference type="InterPro" id="IPR012967">
    <property type="entry name" value="COMT_dimerisation"/>
</dbReference>
<evidence type="ECO:0000259" key="8">
    <source>
        <dbReference type="Pfam" id="PF00891"/>
    </source>
</evidence>